<organism evidence="2 3">
    <name type="scientific">Corallococcus sicarius</name>
    <dbReference type="NCBI Taxonomy" id="2316726"/>
    <lineage>
        <taxon>Bacteria</taxon>
        <taxon>Pseudomonadati</taxon>
        <taxon>Myxococcota</taxon>
        <taxon>Myxococcia</taxon>
        <taxon>Myxococcales</taxon>
        <taxon>Cystobacterineae</taxon>
        <taxon>Myxococcaceae</taxon>
        <taxon>Corallococcus</taxon>
    </lineage>
</organism>
<evidence type="ECO:0000313" key="2">
    <source>
        <dbReference type="EMBL" id="RKH44284.1"/>
    </source>
</evidence>
<evidence type="ECO:0000256" key="1">
    <source>
        <dbReference type="SAM" id="Coils"/>
    </source>
</evidence>
<dbReference type="EMBL" id="RAWG01000052">
    <property type="protein sequence ID" value="RKH44284.1"/>
    <property type="molecule type" value="Genomic_DNA"/>
</dbReference>
<keyword evidence="1" id="KW-0175">Coiled coil</keyword>
<accession>A0A3A8NXS3</accession>
<name>A0A3A8NXS3_9BACT</name>
<dbReference type="AlphaFoldDB" id="A0A3A8NXS3"/>
<dbReference type="OrthoDB" id="3201900at2"/>
<dbReference type="InterPro" id="IPR047679">
    <property type="entry name" value="BREX_BrxC"/>
</dbReference>
<dbReference type="RefSeq" id="WP_120625208.1">
    <property type="nucleotide sequence ID" value="NZ_RAWG01000052.1"/>
</dbReference>
<proteinExistence type="predicted"/>
<protein>
    <submittedName>
        <fullName evidence="2">BREX system P-loop protein BrxC</fullName>
    </submittedName>
</protein>
<comment type="caution">
    <text evidence="2">The sequence shown here is derived from an EMBL/GenBank/DDBJ whole genome shotgun (WGS) entry which is preliminary data.</text>
</comment>
<reference evidence="3" key="1">
    <citation type="submission" date="2018-09" db="EMBL/GenBank/DDBJ databases">
        <authorList>
            <person name="Livingstone P.G."/>
            <person name="Whitworth D.E."/>
        </authorList>
    </citation>
    <scope>NUCLEOTIDE SEQUENCE [LARGE SCALE GENOMIC DNA]</scope>
    <source>
        <strain evidence="3">CA040B</strain>
    </source>
</reference>
<evidence type="ECO:0000313" key="3">
    <source>
        <dbReference type="Proteomes" id="UP000273405"/>
    </source>
</evidence>
<dbReference type="Proteomes" id="UP000273405">
    <property type="component" value="Unassembled WGS sequence"/>
</dbReference>
<feature type="coiled-coil region" evidence="1">
    <location>
        <begin position="1131"/>
        <end position="1196"/>
    </location>
</feature>
<sequence length="1203" mass="135922">MKISDLFARNVTRDIAPVVYFHEQSPEKLADEVSEYIVTGGYPESDERHRRVPMGIHEQYVRLLTNIARELDKSPGPELPASWISGFYGSGKSSFAKLLGLALDGCSLPDGRKLSEALLARDDSPNRKALVDAWENLARKVDAIAVVFDIGGEANDGEHIHSAVARMVQRRLGYSTDPLVADAELRLEKDQQWEHFLEVAHRTLGRDWSEVRATARADEHFSRIMSVMDPGTYADSMGWFDSRVGTSRHTGLSSAETVRNLEAMLARRAPGKTLFLVVDEVSQYVHQNEDRMLKLQSFVSELGQRLKGKVWLLATGQQKLEEASTNLAIGKLKDRFPPSLRVHLATTNIRDVVHRRLLKKRQDREPELRRLFGLHGAQLKLFGFECGSLTEEDFVEVYPMLPGQVDLLMALTTSLRQRSTRTQGDDYAIRGLLQLLGELFREQKLATRDVGELVTLDLIYDVQQTAFDSDTQAAMARLLSNQALASDPWAQKVAKAVALLELNNDKVSVTAELIASCLYPRLGDSNPINEVKPALERLRNQNLIGFSEKEGYKIQSSAGQEWQREREDVGVSADDRHKLVREKLSELMRDPERPRLKGRAFYWSAFFSDGRQMKDERLLNAGDEAAVTMDFRYFSGKADRSPAEWAKRSAEKQLEDRILWIGGEGDLADTLKSLSQSRSMITKYEPRKASLSTEKQRLLFDEHIRAEDLETKARLAVERAFVEGDLYFRAQHQIAKDYGNTFNAIMSAVGSARLPQLYTHHTDVAVTDKELEQLLAPTLAGVSQKFLEQGLGLLTQDGGRFLPSCQGTVPSAIHTYIDKHDGTVGNVLLQDFARPPYGYPADVVRACLLALLRARKVKVKTEDGTVLTSPMDASAREVFLQVTRLKRATLLPNRDETVTPRDRTAMRRFFESLGKDVEPSDEALASAVFEHFAPLRERLRVLEQRFSMLPGRPAMEEPLQKLATALESCRRVRDIDPTVRALKEALPALQEGAQLLNRLYTDLTEEAIQRVRSAAEVREHHAEQLVRDGSSEAVEEDIKAVEAQLKGRRPWIDLGSIDVSLDHLRAHYRQRRGQLLEDQEKQAEAVRARLRQRTGFEKLGDDERHQVFRPIGQALARSSPDATAPSLYELRMDFLQRLEKAAEEAEALLDELVSTKDQKPVVRVELNLRGREVSNADELRRVLDEIRDRVIQQLERGHKVRLG</sequence>
<dbReference type="NCBIfam" id="NF033441">
    <property type="entry name" value="BREX_BrxC"/>
    <property type="match status" value="1"/>
</dbReference>
<gene>
    <name evidence="2" type="primary">brxC</name>
    <name evidence="2" type="ORF">D7X12_10920</name>
</gene>
<keyword evidence="3" id="KW-1185">Reference proteome</keyword>